<name>A0ABV9SUQ0_9BACT</name>
<dbReference type="EMBL" id="JBHSJJ010000001">
    <property type="protein sequence ID" value="MFC4870092.1"/>
    <property type="molecule type" value="Genomic_DNA"/>
</dbReference>
<sequence length="188" mass="21712">MKTRDLETGFKQIAALLMTEVMISGPSGSFWIDELEFYLYDGGYCRDRYTHCHERQLGFGTWYFHRYRTFDSFMRFSRNGLDLTFGSKENRRYGGILLRAVRDAASWKQIKGINRTVKALIDGLDARAVERLAFGQDGFVFDPGQPLHLTGTSLKRPGKVVESPRKGLNPGRDPDFFNKKWNYTYQIG</sequence>
<protein>
    <submittedName>
        <fullName evidence="1">Uncharacterized protein</fullName>
    </submittedName>
</protein>
<reference evidence="2" key="1">
    <citation type="journal article" date="2019" name="Int. J. Syst. Evol. Microbiol.">
        <title>The Global Catalogue of Microorganisms (GCM) 10K type strain sequencing project: providing services to taxonomists for standard genome sequencing and annotation.</title>
        <authorList>
            <consortium name="The Broad Institute Genomics Platform"/>
            <consortium name="The Broad Institute Genome Sequencing Center for Infectious Disease"/>
            <person name="Wu L."/>
            <person name="Ma J."/>
        </authorList>
    </citation>
    <scope>NUCLEOTIDE SEQUENCE [LARGE SCALE GENOMIC DNA]</scope>
    <source>
        <strain evidence="2">CGMCC 4.7466</strain>
    </source>
</reference>
<comment type="caution">
    <text evidence="1">The sequence shown here is derived from an EMBL/GenBank/DDBJ whole genome shotgun (WGS) entry which is preliminary data.</text>
</comment>
<keyword evidence="2" id="KW-1185">Reference proteome</keyword>
<gene>
    <name evidence="1" type="ORF">ACFPFU_00220</name>
</gene>
<evidence type="ECO:0000313" key="1">
    <source>
        <dbReference type="EMBL" id="MFC4870092.1"/>
    </source>
</evidence>
<organism evidence="1 2">
    <name type="scientific">Negadavirga shengliensis</name>
    <dbReference type="NCBI Taxonomy" id="1389218"/>
    <lineage>
        <taxon>Bacteria</taxon>
        <taxon>Pseudomonadati</taxon>
        <taxon>Bacteroidota</taxon>
        <taxon>Cytophagia</taxon>
        <taxon>Cytophagales</taxon>
        <taxon>Cyclobacteriaceae</taxon>
        <taxon>Negadavirga</taxon>
    </lineage>
</organism>
<accession>A0ABV9SUQ0</accession>
<dbReference type="Proteomes" id="UP001595818">
    <property type="component" value="Unassembled WGS sequence"/>
</dbReference>
<proteinExistence type="predicted"/>
<evidence type="ECO:0000313" key="2">
    <source>
        <dbReference type="Proteomes" id="UP001595818"/>
    </source>
</evidence>